<comment type="caution">
    <text evidence="2">The sequence shown here is derived from an EMBL/GenBank/DDBJ whole genome shotgun (WGS) entry which is preliminary data.</text>
</comment>
<dbReference type="SUPFAM" id="SSF48403">
    <property type="entry name" value="Ankyrin repeat"/>
    <property type="match status" value="1"/>
</dbReference>
<organism evidence="2 3">
    <name type="scientific">Xylaria grammica</name>
    <dbReference type="NCBI Taxonomy" id="363999"/>
    <lineage>
        <taxon>Eukaryota</taxon>
        <taxon>Fungi</taxon>
        <taxon>Dikarya</taxon>
        <taxon>Ascomycota</taxon>
        <taxon>Pezizomycotina</taxon>
        <taxon>Sordariomycetes</taxon>
        <taxon>Xylariomycetidae</taxon>
        <taxon>Xylariales</taxon>
        <taxon>Xylariaceae</taxon>
        <taxon>Xylaria</taxon>
    </lineage>
</organism>
<name>A0A439CYG1_9PEZI</name>
<keyword evidence="1" id="KW-0040">ANK repeat</keyword>
<evidence type="ECO:0000313" key="3">
    <source>
        <dbReference type="Proteomes" id="UP000286045"/>
    </source>
</evidence>
<dbReference type="STRING" id="363999.A0A439CYG1"/>
<evidence type="ECO:0000313" key="2">
    <source>
        <dbReference type="EMBL" id="RWA07057.1"/>
    </source>
</evidence>
<dbReference type="PROSITE" id="PS50088">
    <property type="entry name" value="ANK_REPEAT"/>
    <property type="match status" value="1"/>
</dbReference>
<dbReference type="Gene3D" id="1.25.40.20">
    <property type="entry name" value="Ankyrin repeat-containing domain"/>
    <property type="match status" value="1"/>
</dbReference>
<sequence>MAEIIGVIGSSIALVELAGRISVCVLALKRLLIEVRDVSSKLAAMIREVDILESIVEAMGVEFNNNDSGKLGTRSDATNLLVIEYCEKALVDLNIVLQDLAQEIDAPRKLRRCKAAVMVVMKKDVLDSCHTRLQSAVRSLSLTQQWYIMQQQKPPNYTNLWNFGLLGSVAWRYFQGDGRLNPRNFDIIARIQANYWFASRIWDVQASRAPESAPVFCCARNGDIAGLLQLVDLGKASLQDHTPRGQSLMHLAAEYGHLNLVKILVSGGLDLFEFADGFAPDGTLRARLGPRPAELMLISREINATELHQFYLENDNYIVGGLMLHPNESAYLFECISIAHPATISSILPSVLPGFYQRLDLEDRIKYCSFDKPDWNPDVFRLMINPDCGVSREDISNLQKKNVCFLGLMAFRYGPMSMRGSSYHASRWRRLAREVIHLTEDVSFQGAGLDPAFPSREFMNKGLQLNPVLEFLRSIQPLTGLFTALSYFRYEKQEYQTPTCIRDLRKKAQAALTWWLEDLAACKVDLMEYGRRERRIFRHNEKLRQAWYYCDRRIEYEQDSEKYTLDEAARLVDFDYGVNPRDWRLHWNTETERYGGEFWNSIENPLPPC</sequence>
<protein>
    <submittedName>
        <fullName evidence="2">Uncharacterized protein</fullName>
    </submittedName>
</protein>
<dbReference type="InterPro" id="IPR002110">
    <property type="entry name" value="Ankyrin_rpt"/>
</dbReference>
<dbReference type="SMART" id="SM00248">
    <property type="entry name" value="ANK"/>
    <property type="match status" value="1"/>
</dbReference>
<reference evidence="2 3" key="1">
    <citation type="submission" date="2018-12" db="EMBL/GenBank/DDBJ databases">
        <title>Draft genome sequence of Xylaria grammica IHI A82.</title>
        <authorList>
            <person name="Buettner E."/>
            <person name="Kellner H."/>
        </authorList>
    </citation>
    <scope>NUCLEOTIDE SEQUENCE [LARGE SCALE GENOMIC DNA]</scope>
    <source>
        <strain evidence="2 3">IHI A82</strain>
    </source>
</reference>
<dbReference type="Proteomes" id="UP000286045">
    <property type="component" value="Unassembled WGS sequence"/>
</dbReference>
<proteinExistence type="predicted"/>
<dbReference type="EMBL" id="RYZI01000286">
    <property type="protein sequence ID" value="RWA07057.1"/>
    <property type="molecule type" value="Genomic_DNA"/>
</dbReference>
<dbReference type="InterPro" id="IPR036770">
    <property type="entry name" value="Ankyrin_rpt-contain_sf"/>
</dbReference>
<dbReference type="PROSITE" id="PS50297">
    <property type="entry name" value="ANK_REP_REGION"/>
    <property type="match status" value="1"/>
</dbReference>
<dbReference type="AlphaFoldDB" id="A0A439CYG1"/>
<accession>A0A439CYG1</accession>
<gene>
    <name evidence="2" type="ORF">EKO27_g8047</name>
</gene>
<evidence type="ECO:0000256" key="1">
    <source>
        <dbReference type="PROSITE-ProRule" id="PRU00023"/>
    </source>
</evidence>
<feature type="repeat" description="ANK" evidence="1">
    <location>
        <begin position="244"/>
        <end position="271"/>
    </location>
</feature>
<keyword evidence="3" id="KW-1185">Reference proteome</keyword>